<dbReference type="Proteomes" id="UP000248079">
    <property type="component" value="Unassembled WGS sequence"/>
</dbReference>
<evidence type="ECO:0000313" key="1">
    <source>
        <dbReference type="EMBL" id="PXY02972.1"/>
    </source>
</evidence>
<dbReference type="PIRSF" id="PIRSF028451">
    <property type="entry name" value="UCP028451"/>
    <property type="match status" value="1"/>
</dbReference>
<dbReference type="Pfam" id="PF09365">
    <property type="entry name" value="DUF2461"/>
    <property type="match status" value="1"/>
</dbReference>
<sequence>MLNKSVFDFLLELRENNNREWFHANKKKYEAAKKNFQLFVELSIEQIKTFDPSVSGLNAKDCLFRIFRDVRFSEDKRPYKTNFGAFIAKNGRKSRYGGYYIHIEPEQCFLGGGCYMPASNILKAIRTEIFHHPEEFKEIVENSEFKKHFPELYGEKLKTAPRGFPKDFEHIELLNYKHYAVSKMIDDSIVNSELFAKEIDNVFKALHPINRFLNEIVQDL</sequence>
<dbReference type="OrthoDB" id="9794241at2"/>
<reference evidence="1 2" key="1">
    <citation type="submission" date="2018-05" db="EMBL/GenBank/DDBJ databases">
        <title>Marinifilum breve JC075T sp. nov., a marine bacterium isolated from Yongle Blue Hole in the South China Sea.</title>
        <authorList>
            <person name="Fu T."/>
        </authorList>
    </citation>
    <scope>NUCLEOTIDE SEQUENCE [LARGE SCALE GENOMIC DNA]</scope>
    <source>
        <strain evidence="1 2">JC075</strain>
    </source>
</reference>
<dbReference type="PANTHER" id="PTHR36452">
    <property type="entry name" value="CHROMOSOME 12, WHOLE GENOME SHOTGUN SEQUENCE"/>
    <property type="match status" value="1"/>
</dbReference>
<protein>
    <submittedName>
        <fullName evidence="1">TIGR02453 family protein</fullName>
    </submittedName>
</protein>
<dbReference type="RefSeq" id="WP_110359129.1">
    <property type="nucleotide sequence ID" value="NZ_QFLI01000001.1"/>
</dbReference>
<accession>A0A2V4A2U7</accession>
<dbReference type="AlphaFoldDB" id="A0A2V4A2U7"/>
<dbReference type="NCBIfam" id="TIGR02453">
    <property type="entry name" value="TIGR02453 family protein"/>
    <property type="match status" value="1"/>
</dbReference>
<gene>
    <name evidence="1" type="ORF">DF185_02435</name>
</gene>
<comment type="caution">
    <text evidence="1">The sequence shown here is derived from an EMBL/GenBank/DDBJ whole genome shotgun (WGS) entry which is preliminary data.</text>
</comment>
<name>A0A2V4A2U7_9BACT</name>
<dbReference type="InterPro" id="IPR012808">
    <property type="entry name" value="CHP02453"/>
</dbReference>
<dbReference type="InterPro" id="IPR015996">
    <property type="entry name" value="UCP028451"/>
</dbReference>
<organism evidence="1 2">
    <name type="scientific">Marinifilum breve</name>
    <dbReference type="NCBI Taxonomy" id="2184082"/>
    <lineage>
        <taxon>Bacteria</taxon>
        <taxon>Pseudomonadati</taxon>
        <taxon>Bacteroidota</taxon>
        <taxon>Bacteroidia</taxon>
        <taxon>Marinilabiliales</taxon>
        <taxon>Marinifilaceae</taxon>
    </lineage>
</organism>
<proteinExistence type="predicted"/>
<evidence type="ECO:0000313" key="2">
    <source>
        <dbReference type="Proteomes" id="UP000248079"/>
    </source>
</evidence>
<keyword evidence="2" id="KW-1185">Reference proteome</keyword>
<dbReference type="EMBL" id="QFLI01000001">
    <property type="protein sequence ID" value="PXY02972.1"/>
    <property type="molecule type" value="Genomic_DNA"/>
</dbReference>
<dbReference type="PANTHER" id="PTHR36452:SF1">
    <property type="entry name" value="DUF2461 DOMAIN-CONTAINING PROTEIN"/>
    <property type="match status" value="1"/>
</dbReference>